<dbReference type="SUPFAM" id="SSF56796">
    <property type="entry name" value="Dehydroquinate synthase-like"/>
    <property type="match status" value="1"/>
</dbReference>
<dbReference type="PANTHER" id="PTHR11496:SF103">
    <property type="entry name" value="DEHYDROGENASE, PUTATIVE-RELATED"/>
    <property type="match status" value="1"/>
</dbReference>
<gene>
    <name evidence="4" type="ORF">IAC50_08640</name>
</gene>
<proteinExistence type="predicted"/>
<dbReference type="Gene3D" id="3.40.50.1970">
    <property type="match status" value="1"/>
</dbReference>
<accession>A0A9D1L7V6</accession>
<reference evidence="4" key="2">
    <citation type="journal article" date="2021" name="PeerJ">
        <title>Extensive microbial diversity within the chicken gut microbiome revealed by metagenomics and culture.</title>
        <authorList>
            <person name="Gilroy R."/>
            <person name="Ravi A."/>
            <person name="Getino M."/>
            <person name="Pursley I."/>
            <person name="Horton D.L."/>
            <person name="Alikhan N.F."/>
            <person name="Baker D."/>
            <person name="Gharbi K."/>
            <person name="Hall N."/>
            <person name="Watson M."/>
            <person name="Adriaenssens E.M."/>
            <person name="Foster-Nyarko E."/>
            <person name="Jarju S."/>
            <person name="Secka A."/>
            <person name="Antonio M."/>
            <person name="Oren A."/>
            <person name="Chaudhuri R.R."/>
            <person name="La Ragione R."/>
            <person name="Hildebrand F."/>
            <person name="Pallen M.J."/>
        </authorList>
    </citation>
    <scope>NUCLEOTIDE SEQUENCE</scope>
    <source>
        <strain evidence="4">ChiHcec3-6078</strain>
    </source>
</reference>
<dbReference type="GO" id="GO:0017000">
    <property type="term" value="P:antibiotic biosynthetic process"/>
    <property type="evidence" value="ECO:0007669"/>
    <property type="project" value="InterPro"/>
</dbReference>
<dbReference type="Pfam" id="PF00465">
    <property type="entry name" value="Fe-ADH"/>
    <property type="match status" value="1"/>
</dbReference>
<evidence type="ECO:0000313" key="5">
    <source>
        <dbReference type="Proteomes" id="UP000824090"/>
    </source>
</evidence>
<dbReference type="InterPro" id="IPR039697">
    <property type="entry name" value="Alcohol_dehydrogenase_Fe"/>
</dbReference>
<reference evidence="4" key="1">
    <citation type="submission" date="2020-10" db="EMBL/GenBank/DDBJ databases">
        <authorList>
            <person name="Gilroy R."/>
        </authorList>
    </citation>
    <scope>NUCLEOTIDE SEQUENCE</scope>
    <source>
        <strain evidence="4">ChiHcec3-6078</strain>
    </source>
</reference>
<dbReference type="InterPro" id="IPR001670">
    <property type="entry name" value="ADH_Fe/GldA"/>
</dbReference>
<dbReference type="Proteomes" id="UP000824090">
    <property type="component" value="Unassembled WGS sequence"/>
</dbReference>
<dbReference type="Pfam" id="PF25137">
    <property type="entry name" value="ADH_Fe_C"/>
    <property type="match status" value="1"/>
</dbReference>
<protein>
    <submittedName>
        <fullName evidence="4">Phosphonoacetaldehyde reductase</fullName>
    </submittedName>
</protein>
<sequence>MKYTPFCSVDIAFGSMRTLKDLIEDKKEKKKTAVICDRMTADIWEITPLIEKGVEEGRLAWLDKCPSNPTQREVAAALGAVGDLEPESIIAIGGGSSIDIGKAVSAFYYMFPGHRATEEMITDVLKSGSYKEPHRFIDITAVPSTAGTGSEVTQFATIWDVGNKAKYSIDTPFNYAKKAYMIPELTLSLPERLTLSTGLDALSHAMEAFWAKPSTYLVKDVALRAIDMIMTYLPKLLNNPGSLELRTAMTRAALLSGMAFARTRTTACHSIGYPITMMYGVEHGFACALTLDAVSKINREKTELSDMLFETLEKHGGLRKWLDDVCRGIVTLRLKDFGIPEAGIDEIVSGTFTKGRMDNNPVDITPEQVKEILLSIYEYSPETGKEAA</sequence>
<dbReference type="GO" id="GO:0046872">
    <property type="term" value="F:metal ion binding"/>
    <property type="evidence" value="ECO:0007669"/>
    <property type="project" value="InterPro"/>
</dbReference>
<dbReference type="InterPro" id="IPR035873">
    <property type="entry name" value="PhpC"/>
</dbReference>
<feature type="domain" description="Alcohol dehydrogenase iron-type/glycerol dehydrogenase GldA" evidence="2">
    <location>
        <begin position="14"/>
        <end position="179"/>
    </location>
</feature>
<evidence type="ECO:0000256" key="1">
    <source>
        <dbReference type="ARBA" id="ARBA00023002"/>
    </source>
</evidence>
<evidence type="ECO:0000259" key="3">
    <source>
        <dbReference type="Pfam" id="PF25137"/>
    </source>
</evidence>
<feature type="domain" description="Fe-containing alcohol dehydrogenase-like C-terminal" evidence="3">
    <location>
        <begin position="194"/>
        <end position="376"/>
    </location>
</feature>
<organism evidence="4 5">
    <name type="scientific">Candidatus Allocopromorpha excrementigallinarum</name>
    <dbReference type="NCBI Taxonomy" id="2840742"/>
    <lineage>
        <taxon>Bacteria</taxon>
        <taxon>Bacillati</taxon>
        <taxon>Bacillota</taxon>
        <taxon>Clostridia</taxon>
        <taxon>Eubacteriales</taxon>
        <taxon>Eubacteriaceae</taxon>
        <taxon>Eubacteriaceae incertae sedis</taxon>
        <taxon>Candidatus Allocopromorpha</taxon>
    </lineage>
</organism>
<dbReference type="CDD" id="cd08182">
    <property type="entry name" value="HEPD"/>
    <property type="match status" value="1"/>
</dbReference>
<keyword evidence="1" id="KW-0560">Oxidoreductase</keyword>
<dbReference type="PANTHER" id="PTHR11496">
    <property type="entry name" value="ALCOHOL DEHYDROGENASE"/>
    <property type="match status" value="1"/>
</dbReference>
<dbReference type="InterPro" id="IPR056798">
    <property type="entry name" value="ADH_Fe_C"/>
</dbReference>
<dbReference type="EMBL" id="DVMP01000156">
    <property type="protein sequence ID" value="HIU26542.1"/>
    <property type="molecule type" value="Genomic_DNA"/>
</dbReference>
<comment type="caution">
    <text evidence="4">The sequence shown here is derived from an EMBL/GenBank/DDBJ whole genome shotgun (WGS) entry which is preliminary data.</text>
</comment>
<evidence type="ECO:0000259" key="2">
    <source>
        <dbReference type="Pfam" id="PF00465"/>
    </source>
</evidence>
<dbReference type="AlphaFoldDB" id="A0A9D1L7V6"/>
<dbReference type="GO" id="GO:0004022">
    <property type="term" value="F:alcohol dehydrogenase (NAD+) activity"/>
    <property type="evidence" value="ECO:0007669"/>
    <property type="project" value="TreeGrafter"/>
</dbReference>
<dbReference type="Gene3D" id="1.20.1090.10">
    <property type="entry name" value="Dehydroquinate synthase-like - alpha domain"/>
    <property type="match status" value="1"/>
</dbReference>
<evidence type="ECO:0000313" key="4">
    <source>
        <dbReference type="EMBL" id="HIU26542.1"/>
    </source>
</evidence>
<name>A0A9D1L7V6_9FIRM</name>